<keyword evidence="3" id="KW-0808">Transferase</keyword>
<dbReference type="EMBL" id="LOTQ01000019">
    <property type="protein sequence ID" value="KVA08858.1"/>
    <property type="molecule type" value="Genomic_DNA"/>
</dbReference>
<gene>
    <name evidence="9" type="ORF">WI41_14425</name>
</gene>
<dbReference type="Pfam" id="PF09594">
    <property type="entry name" value="GT87"/>
    <property type="match status" value="1"/>
</dbReference>
<feature type="transmembrane region" description="Helical" evidence="8">
    <location>
        <begin position="306"/>
        <end position="328"/>
    </location>
</feature>
<evidence type="ECO:0000256" key="8">
    <source>
        <dbReference type="SAM" id="Phobius"/>
    </source>
</evidence>
<dbReference type="GO" id="GO:0016758">
    <property type="term" value="F:hexosyltransferase activity"/>
    <property type="evidence" value="ECO:0007669"/>
    <property type="project" value="InterPro"/>
</dbReference>
<evidence type="ECO:0000256" key="4">
    <source>
        <dbReference type="ARBA" id="ARBA00022692"/>
    </source>
</evidence>
<dbReference type="Proteomes" id="UP000056450">
    <property type="component" value="Unassembled WGS sequence"/>
</dbReference>
<comment type="caution">
    <text evidence="9">The sequence shown here is derived from an EMBL/GenBank/DDBJ whole genome shotgun (WGS) entry which is preliminary data.</text>
</comment>
<feature type="transmembrane region" description="Helical" evidence="8">
    <location>
        <begin position="210"/>
        <end position="230"/>
    </location>
</feature>
<dbReference type="AlphaFoldDB" id="A0AAP1C688"/>
<evidence type="ECO:0000256" key="3">
    <source>
        <dbReference type="ARBA" id="ARBA00022679"/>
    </source>
</evidence>
<accession>A0AAP1C688</accession>
<keyword evidence="6 8" id="KW-0472">Membrane</keyword>
<evidence type="ECO:0000256" key="7">
    <source>
        <dbReference type="ARBA" id="ARBA00024033"/>
    </source>
</evidence>
<feature type="transmembrane region" description="Helical" evidence="8">
    <location>
        <begin position="139"/>
        <end position="157"/>
    </location>
</feature>
<feature type="transmembrane region" description="Helical" evidence="8">
    <location>
        <begin position="348"/>
        <end position="368"/>
    </location>
</feature>
<evidence type="ECO:0000313" key="10">
    <source>
        <dbReference type="Proteomes" id="UP000056450"/>
    </source>
</evidence>
<feature type="transmembrane region" description="Helical" evidence="8">
    <location>
        <begin position="16"/>
        <end position="38"/>
    </location>
</feature>
<comment type="subcellular location">
    <subcellularLocation>
        <location evidence="1">Cell membrane</location>
        <topology evidence="1">Multi-pass membrane protein</topology>
    </subcellularLocation>
</comment>
<dbReference type="GO" id="GO:0005886">
    <property type="term" value="C:plasma membrane"/>
    <property type="evidence" value="ECO:0007669"/>
    <property type="project" value="UniProtKB-SubCell"/>
</dbReference>
<organism evidence="9 10">
    <name type="scientific">Burkholderia latens</name>
    <dbReference type="NCBI Taxonomy" id="488446"/>
    <lineage>
        <taxon>Bacteria</taxon>
        <taxon>Pseudomonadati</taxon>
        <taxon>Pseudomonadota</taxon>
        <taxon>Betaproteobacteria</taxon>
        <taxon>Burkholderiales</taxon>
        <taxon>Burkholderiaceae</taxon>
        <taxon>Burkholderia</taxon>
        <taxon>Burkholderia cepacia complex</taxon>
    </lineage>
</organism>
<keyword evidence="2" id="KW-1003">Cell membrane</keyword>
<keyword evidence="5 8" id="KW-1133">Transmembrane helix</keyword>
<evidence type="ECO:0000256" key="6">
    <source>
        <dbReference type="ARBA" id="ARBA00023136"/>
    </source>
</evidence>
<name>A0AAP1C688_9BURK</name>
<keyword evidence="4 8" id="KW-0812">Transmembrane</keyword>
<evidence type="ECO:0000256" key="5">
    <source>
        <dbReference type="ARBA" id="ARBA00022989"/>
    </source>
</evidence>
<feature type="transmembrane region" description="Helical" evidence="8">
    <location>
        <begin position="111"/>
        <end position="132"/>
    </location>
</feature>
<evidence type="ECO:0000256" key="1">
    <source>
        <dbReference type="ARBA" id="ARBA00004651"/>
    </source>
</evidence>
<reference evidence="9 10" key="1">
    <citation type="submission" date="2015-11" db="EMBL/GenBank/DDBJ databases">
        <title>Expanding the genomic diversity of Burkholderia species for the development of highly accurate diagnostics.</title>
        <authorList>
            <person name="Sahl J."/>
            <person name="Keim P."/>
            <person name="Wagner D."/>
        </authorList>
    </citation>
    <scope>NUCLEOTIDE SEQUENCE [LARGE SCALE GENOMIC DNA]</scope>
    <source>
        <strain evidence="9 10">RF32-BP12</strain>
    </source>
</reference>
<evidence type="ECO:0000256" key="2">
    <source>
        <dbReference type="ARBA" id="ARBA00022475"/>
    </source>
</evidence>
<evidence type="ECO:0000313" key="9">
    <source>
        <dbReference type="EMBL" id="KVA08858.1"/>
    </source>
</evidence>
<evidence type="ECO:0008006" key="11">
    <source>
        <dbReference type="Google" id="ProtNLM"/>
    </source>
</evidence>
<protein>
    <recommendedName>
        <fullName evidence="11">DUF2029 domain-containing protein</fullName>
    </recommendedName>
</protein>
<dbReference type="InterPro" id="IPR018584">
    <property type="entry name" value="GT87"/>
</dbReference>
<sequence>MSTWDNRRERVGRVPLYAGAALATQIAVLAIWCVKYYILNDRTAPMVGIDFGIFWAAARVAIEHGAPAVFSAEWMNTVEAQVRPMAAYAPFPYPPTFLLALLPFGALKFDGAVALFTVLGLSAYSAVIARLCRGIDRSALLVVAAFPGVALAAYAGQNSLLTAAAAGAALALLETAPLRAGACIAFLAIKPQFGVLFPLALLCGRYWRGLFASAVLFIAFAACTAAVLGVDAWRTYVSYVPTLNRSLLLNGNDHWAGMPTVFAAARMAGLPVVGAYACHMLVAVPAVLSALYLWARRARFELRAAALSVASLLMQPYMMSYDLAWLGLPIALLAHDSTHSPLSRVDRAIVGVAWLMPVQACCTGVFPLRFHLAPVAMAALLAVTVHRHAVSRRQST</sequence>
<proteinExistence type="inferred from homology"/>
<feature type="transmembrane region" description="Helical" evidence="8">
    <location>
        <begin position="273"/>
        <end position="294"/>
    </location>
</feature>
<comment type="similarity">
    <text evidence="7">Belongs to the glycosyltransferase 87 family.</text>
</comment>